<evidence type="ECO:0000256" key="1">
    <source>
        <dbReference type="SAM" id="Phobius"/>
    </source>
</evidence>
<dbReference type="RefSeq" id="WP_319979007.1">
    <property type="nucleotide sequence ID" value="NZ_JAXAVU010000013.1"/>
</dbReference>
<protein>
    <submittedName>
        <fullName evidence="2">Uncharacterized protein</fullName>
    </submittedName>
</protein>
<keyword evidence="3" id="KW-1185">Reference proteome</keyword>
<accession>A0ABU4V568</accession>
<evidence type="ECO:0000313" key="2">
    <source>
        <dbReference type="EMBL" id="MDX8146933.1"/>
    </source>
</evidence>
<proteinExistence type="predicted"/>
<dbReference type="Proteomes" id="UP001285352">
    <property type="component" value="Unassembled WGS sequence"/>
</dbReference>
<name>A0ABU4V568_9PSEU</name>
<sequence>MMFGSNSARAVRRRPAVKPSSMIASLTELLHDHIFYTGVVGLIESILGVLAFGGVLSVVFGSPTVKAAAVIAVVLGVLGLFILLVANRTEWRRRSDRDRRLIRHYCDELKERYQHAWTITNWTCVTTIAPNGDAHLVITCAAVVECDLLDFFSIWDGPNWDGWPERFRRRVRIRVRRHSEHPNGGTRPDVTPTWMARNRVQILVHLGQPARRGETIGLVAEIDWPARCLPFARGESCEEFVQKFPILVHLARNTIVLPKGYDACFETIGLVKGVDDFTLTSEPNTNGQIETTLVTRNIEGGRRVGLRLDLR</sequence>
<keyword evidence="1" id="KW-0812">Transmembrane</keyword>
<gene>
    <name evidence="2" type="ORF">SK854_32795</name>
</gene>
<keyword evidence="1" id="KW-1133">Transmembrane helix</keyword>
<reference evidence="2 3" key="2">
    <citation type="submission" date="2023-11" db="EMBL/GenBank/DDBJ databases">
        <authorList>
            <person name="Lara A.C."/>
            <person name="Chronakova A."/>
        </authorList>
    </citation>
    <scope>NUCLEOTIDE SEQUENCE [LARGE SCALE GENOMIC DNA]</scope>
    <source>
        <strain evidence="2 3">BCCO 10_0061</strain>
    </source>
</reference>
<evidence type="ECO:0000313" key="3">
    <source>
        <dbReference type="Proteomes" id="UP001285352"/>
    </source>
</evidence>
<keyword evidence="1" id="KW-0472">Membrane</keyword>
<feature type="transmembrane region" description="Helical" evidence="1">
    <location>
        <begin position="67"/>
        <end position="87"/>
    </location>
</feature>
<dbReference type="EMBL" id="JAXAVU010000013">
    <property type="protein sequence ID" value="MDX8146933.1"/>
    <property type="molecule type" value="Genomic_DNA"/>
</dbReference>
<organism evidence="2 3">
    <name type="scientific">Lentzea sokolovensis</name>
    <dbReference type="NCBI Taxonomy" id="3095429"/>
    <lineage>
        <taxon>Bacteria</taxon>
        <taxon>Bacillati</taxon>
        <taxon>Actinomycetota</taxon>
        <taxon>Actinomycetes</taxon>
        <taxon>Pseudonocardiales</taxon>
        <taxon>Pseudonocardiaceae</taxon>
        <taxon>Lentzea</taxon>
    </lineage>
</organism>
<feature type="transmembrane region" description="Helical" evidence="1">
    <location>
        <begin position="34"/>
        <end position="61"/>
    </location>
</feature>
<reference evidence="2 3" key="1">
    <citation type="submission" date="2023-11" db="EMBL/GenBank/DDBJ databases">
        <title>Lentzea sokolovensis, sp. nov., Lentzea kristufkii, sp. nov., and Lentzea miocenensis, sp. nov., rare actinobacteria from Sokolov Coal Basin, Miocene lacustrine sediment, Czech Republic.</title>
        <authorList>
            <person name="Lara A."/>
            <person name="Kotroba L."/>
            <person name="Nouioui I."/>
            <person name="Neumann-Schaal M."/>
            <person name="Mast Y."/>
            <person name="Chronakova A."/>
        </authorList>
    </citation>
    <scope>NUCLEOTIDE SEQUENCE [LARGE SCALE GENOMIC DNA]</scope>
    <source>
        <strain evidence="2 3">BCCO 10_0061</strain>
    </source>
</reference>
<comment type="caution">
    <text evidence="2">The sequence shown here is derived from an EMBL/GenBank/DDBJ whole genome shotgun (WGS) entry which is preliminary data.</text>
</comment>